<protein>
    <submittedName>
        <fullName evidence="1">Phosphotransferase enzyme family</fullName>
    </submittedName>
</protein>
<evidence type="ECO:0000313" key="2">
    <source>
        <dbReference type="Proteomes" id="UP000266188"/>
    </source>
</evidence>
<sequence length="172" mass="20134">MSQDQSHNSSTTLKPRQLIKKLVARHLGLGSADACHVVDVEDWIHGSFNVCIRVDVIDPEGNLRRQVMIRFPLRYRIGEDYCPGNADEKVRCEVGTYAWLKENCPAYLECIPFFARNIQRLRRWLLQILRYPVPSLYAENHSKNRLGTPYIVIEYIDQSRGKMLSESWEQRR</sequence>
<dbReference type="STRING" id="2070753.A0A3A3A4E7"/>
<evidence type="ECO:0000313" key="1">
    <source>
        <dbReference type="EMBL" id="RJE26604.1"/>
    </source>
</evidence>
<comment type="caution">
    <text evidence="1">The sequence shown here is derived from an EMBL/GenBank/DDBJ whole genome shotgun (WGS) entry which is preliminary data.</text>
</comment>
<reference evidence="2" key="1">
    <citation type="submission" date="2017-02" db="EMBL/GenBank/DDBJ databases">
        <authorList>
            <person name="Tafer H."/>
            <person name="Lopandic K."/>
        </authorList>
    </citation>
    <scope>NUCLEOTIDE SEQUENCE [LARGE SCALE GENOMIC DNA]</scope>
    <source>
        <strain evidence="2">CBS 366.77</strain>
    </source>
</reference>
<keyword evidence="1" id="KW-0808">Transferase</keyword>
<proteinExistence type="predicted"/>
<accession>A0A3A3A4E7</accession>
<dbReference type="AlphaFoldDB" id="A0A3A3A4E7"/>
<dbReference type="GO" id="GO:0016740">
    <property type="term" value="F:transferase activity"/>
    <property type="evidence" value="ECO:0007669"/>
    <property type="project" value="UniProtKB-KW"/>
</dbReference>
<organism evidence="1 2">
    <name type="scientific">Aspergillus sclerotialis</name>
    <dbReference type="NCBI Taxonomy" id="2070753"/>
    <lineage>
        <taxon>Eukaryota</taxon>
        <taxon>Fungi</taxon>
        <taxon>Dikarya</taxon>
        <taxon>Ascomycota</taxon>
        <taxon>Pezizomycotina</taxon>
        <taxon>Eurotiomycetes</taxon>
        <taxon>Eurotiomycetidae</taxon>
        <taxon>Eurotiales</taxon>
        <taxon>Aspergillaceae</taxon>
        <taxon>Aspergillus</taxon>
        <taxon>Aspergillus subgen. Polypaecilum</taxon>
    </lineage>
</organism>
<name>A0A3A3A4E7_9EURO</name>
<dbReference type="Proteomes" id="UP000266188">
    <property type="component" value="Unassembled WGS sequence"/>
</dbReference>
<gene>
    <name evidence="1" type="ORF">PHISCL_01018</name>
</gene>
<dbReference type="EMBL" id="MVGC01000018">
    <property type="protein sequence ID" value="RJE26604.1"/>
    <property type="molecule type" value="Genomic_DNA"/>
</dbReference>
<keyword evidence="2" id="KW-1185">Reference proteome</keyword>
<dbReference type="OrthoDB" id="3645574at2759"/>